<dbReference type="RefSeq" id="WP_064628875.1">
    <property type="nucleotide sequence ID" value="NZ_LQYE01000007.1"/>
</dbReference>
<dbReference type="AlphaFoldDB" id="A0A179VEB5"/>
<dbReference type="InterPro" id="IPR010982">
    <property type="entry name" value="Lambda_DNA-bd_dom_sf"/>
</dbReference>
<proteinExistence type="predicted"/>
<evidence type="ECO:0000313" key="2">
    <source>
        <dbReference type="Proteomes" id="UP000186919"/>
    </source>
</evidence>
<dbReference type="Gene3D" id="1.10.260.40">
    <property type="entry name" value="lambda repressor-like DNA-binding domains"/>
    <property type="match status" value="1"/>
</dbReference>
<name>A0A179VEB5_9MYCO</name>
<organism evidence="1 2">
    <name type="scientific">Mycobacteroides immunogenum</name>
    <dbReference type="NCBI Taxonomy" id="83262"/>
    <lineage>
        <taxon>Bacteria</taxon>
        <taxon>Bacillati</taxon>
        <taxon>Actinomycetota</taxon>
        <taxon>Actinomycetes</taxon>
        <taxon>Mycobacteriales</taxon>
        <taxon>Mycobacteriaceae</taxon>
        <taxon>Mycobacteroides</taxon>
    </lineage>
</organism>
<comment type="caution">
    <text evidence="1">The sequence shown here is derived from an EMBL/GenBank/DDBJ whole genome shotgun (WGS) entry which is preliminary data.</text>
</comment>
<sequence length="448" mass="49492">MDAPSFRNNTRFASTMKFLREALKLDISEVDKEGGPARSYVTNIERGDDMPITDDTISKYAAAFSSAKPRTLLDAADPSLESFLRSYATLFKAFEDFAATSERDARLTEERKWSPEKQNMAAQRLFIGINVLTDEPMWCDVLTAPEHNKGDRRVRSIPAAITEYENRGGVDHMLLQIAQDQPALTLIPHTFATSANFISDKAWIDWSLRGGKGFSFGVNRSAFSKAVIDPIANVTSLYRALQRAEILGANGTDMVTLAWAILGANAAADRTGHTPIECLDDIAEIVGRAEEKIAGTVPEPLQIRTVTEKYLLPWALQHTVATWDVRFDVEPDPDSDQLNTITWVANRLHDSRTLPAADVTGYAVCLYDHEQFPRLAEVLADLNRPAITYTPGRLAGDEHRAQTAELCTVGPHPAFGLVRAAGTNEWTPVQLYSAQPPSYEQVGALEAR</sequence>
<dbReference type="Proteomes" id="UP000186919">
    <property type="component" value="Unassembled WGS sequence"/>
</dbReference>
<dbReference type="InterPro" id="IPR001387">
    <property type="entry name" value="Cro/C1-type_HTH"/>
</dbReference>
<accession>A0A179VEB5</accession>
<dbReference type="EMBL" id="LQYE01000007">
    <property type="protein sequence ID" value="OAT69353.1"/>
    <property type="molecule type" value="Genomic_DNA"/>
</dbReference>
<gene>
    <name evidence="1" type="ORF">AWB85_21565</name>
</gene>
<protein>
    <submittedName>
        <fullName evidence="1">Uncharacterized protein</fullName>
    </submittedName>
</protein>
<dbReference type="CDD" id="cd00093">
    <property type="entry name" value="HTH_XRE"/>
    <property type="match status" value="1"/>
</dbReference>
<dbReference type="GO" id="GO:0003677">
    <property type="term" value="F:DNA binding"/>
    <property type="evidence" value="ECO:0007669"/>
    <property type="project" value="InterPro"/>
</dbReference>
<reference evidence="1 2" key="1">
    <citation type="submission" date="2016-01" db="EMBL/GenBank/DDBJ databases">
        <title>Mycobacterium immunogenum strain CD11_6 genome sequencing and assembly.</title>
        <authorList>
            <person name="Kaur G."/>
            <person name="Nair G.R."/>
            <person name="Mayilraj S."/>
        </authorList>
    </citation>
    <scope>NUCLEOTIDE SEQUENCE [LARGE SCALE GENOMIC DNA]</scope>
    <source>
        <strain evidence="1 2">CD11-6</strain>
    </source>
</reference>
<evidence type="ECO:0000313" key="1">
    <source>
        <dbReference type="EMBL" id="OAT69353.1"/>
    </source>
</evidence>